<dbReference type="SUPFAM" id="SSF53774">
    <property type="entry name" value="Glutaminase/Asparaginase"/>
    <property type="match status" value="1"/>
</dbReference>
<dbReference type="PROSITE" id="PS51732">
    <property type="entry name" value="ASN_GLN_ASE_3"/>
    <property type="match status" value="1"/>
</dbReference>
<dbReference type="InterPro" id="IPR027473">
    <property type="entry name" value="L-asparaginase_C"/>
</dbReference>
<feature type="domain" description="L-asparaginase N-terminal" evidence="1">
    <location>
        <begin position="4"/>
        <end position="192"/>
    </location>
</feature>
<dbReference type="InterPro" id="IPR027474">
    <property type="entry name" value="L-asparaginase_N"/>
</dbReference>
<protein>
    <submittedName>
        <fullName evidence="3">Asparaginase</fullName>
    </submittedName>
</protein>
<dbReference type="InterPro" id="IPR036152">
    <property type="entry name" value="Asp/glu_Ase-like_sf"/>
</dbReference>
<dbReference type="EMBL" id="BAABAZ010000006">
    <property type="protein sequence ID" value="GAA4284389.1"/>
    <property type="molecule type" value="Genomic_DNA"/>
</dbReference>
<comment type="caution">
    <text evidence="3">The sequence shown here is derived from an EMBL/GenBank/DDBJ whole genome shotgun (WGS) entry which is preliminary data.</text>
</comment>
<dbReference type="SMART" id="SM00870">
    <property type="entry name" value="Asparaginase"/>
    <property type="match status" value="1"/>
</dbReference>
<dbReference type="Pfam" id="PF17763">
    <property type="entry name" value="Asparaginase_C"/>
    <property type="match status" value="1"/>
</dbReference>
<proteinExistence type="predicted"/>
<dbReference type="InterPro" id="IPR037152">
    <property type="entry name" value="L-asparaginase_N_sf"/>
</dbReference>
<dbReference type="Gene3D" id="3.40.50.40">
    <property type="match status" value="1"/>
</dbReference>
<name>A0ABP8EK98_9MICO</name>
<dbReference type="PIRSF" id="PIRSF001220">
    <property type="entry name" value="L-ASNase_gatD"/>
    <property type="match status" value="1"/>
</dbReference>
<accession>A0ABP8EK98</accession>
<organism evidence="3 4">
    <name type="scientific">Brevibacterium daeguense</name>
    <dbReference type="NCBI Taxonomy" id="909936"/>
    <lineage>
        <taxon>Bacteria</taxon>
        <taxon>Bacillati</taxon>
        <taxon>Actinomycetota</taxon>
        <taxon>Actinomycetes</taxon>
        <taxon>Micrococcales</taxon>
        <taxon>Brevibacteriaceae</taxon>
        <taxon>Brevibacterium</taxon>
    </lineage>
</organism>
<evidence type="ECO:0000259" key="1">
    <source>
        <dbReference type="Pfam" id="PF00710"/>
    </source>
</evidence>
<dbReference type="RefSeq" id="WP_236866204.1">
    <property type="nucleotide sequence ID" value="NZ_BAABAZ010000006.1"/>
</dbReference>
<feature type="domain" description="Asparaginase/glutaminase C-terminal" evidence="2">
    <location>
        <begin position="230"/>
        <end position="340"/>
    </location>
</feature>
<dbReference type="InterPro" id="IPR040919">
    <property type="entry name" value="Asparaginase_C"/>
</dbReference>
<dbReference type="PANTHER" id="PTHR11707:SF28">
    <property type="entry name" value="60 KDA LYSOPHOSPHOLIPASE"/>
    <property type="match status" value="1"/>
</dbReference>
<evidence type="ECO:0000313" key="4">
    <source>
        <dbReference type="Proteomes" id="UP001501586"/>
    </source>
</evidence>
<reference evidence="4" key="1">
    <citation type="journal article" date="2019" name="Int. J. Syst. Evol. Microbiol.">
        <title>The Global Catalogue of Microorganisms (GCM) 10K type strain sequencing project: providing services to taxonomists for standard genome sequencing and annotation.</title>
        <authorList>
            <consortium name="The Broad Institute Genomics Platform"/>
            <consortium name="The Broad Institute Genome Sequencing Center for Infectious Disease"/>
            <person name="Wu L."/>
            <person name="Ma J."/>
        </authorList>
    </citation>
    <scope>NUCLEOTIDE SEQUENCE [LARGE SCALE GENOMIC DNA]</scope>
    <source>
        <strain evidence="4">JCM 17458</strain>
    </source>
</reference>
<keyword evidence="4" id="KW-1185">Reference proteome</keyword>
<dbReference type="PRINTS" id="PR00139">
    <property type="entry name" value="ASNGLNASE"/>
</dbReference>
<dbReference type="Gene3D" id="3.40.50.1170">
    <property type="entry name" value="L-asparaginase, N-terminal domain"/>
    <property type="match status" value="1"/>
</dbReference>
<evidence type="ECO:0000313" key="3">
    <source>
        <dbReference type="EMBL" id="GAA4284389.1"/>
    </source>
</evidence>
<dbReference type="PANTHER" id="PTHR11707">
    <property type="entry name" value="L-ASPARAGINASE"/>
    <property type="match status" value="1"/>
</dbReference>
<dbReference type="Proteomes" id="UP001501586">
    <property type="component" value="Unassembled WGS sequence"/>
</dbReference>
<gene>
    <name evidence="3" type="ORF">GCM10022261_19200</name>
</gene>
<sequence>MPTLHVIALGGTIASSSSDTSGGVQPSASADEIAAAAQLDTLPTGAPEVTFEQLAQVGSGSITLEILAEVARSARRAAARGACGIVLTQGTDTLEDSAFVLSLLNDSGIPIILTGAMRNPTLPGADGPANVRAAAIVALDPRIRQLPALAVFADEVHDPTFVRKAHTSSIAAFTSGPAAGPLGWVVEDRLQLPHIPAALALPAEFAVPEAPGSETSQAAEPSAHSPFPEVAHIEVGLGESLRWIDQLPDLGYAGAVLAGVGGGHVPASTVERVERLAGRIPVVLASRTGSGSTLAHTYGYPGAEIDLLSRGLIRGGRLDARKSRLLLTLALGAGVAPAAVFEDFG</sequence>
<dbReference type="PIRSF" id="PIRSF500176">
    <property type="entry name" value="L_ASNase"/>
    <property type="match status" value="1"/>
</dbReference>
<evidence type="ECO:0000259" key="2">
    <source>
        <dbReference type="Pfam" id="PF17763"/>
    </source>
</evidence>
<dbReference type="InterPro" id="IPR006034">
    <property type="entry name" value="Asparaginase/glutaminase-like"/>
</dbReference>
<dbReference type="Pfam" id="PF00710">
    <property type="entry name" value="Asparaginase"/>
    <property type="match status" value="1"/>
</dbReference>